<organism evidence="2 3">
    <name type="scientific">Conexibacter stalactiti</name>
    <dbReference type="NCBI Taxonomy" id="1940611"/>
    <lineage>
        <taxon>Bacteria</taxon>
        <taxon>Bacillati</taxon>
        <taxon>Actinomycetota</taxon>
        <taxon>Thermoleophilia</taxon>
        <taxon>Solirubrobacterales</taxon>
        <taxon>Conexibacteraceae</taxon>
        <taxon>Conexibacter</taxon>
    </lineage>
</organism>
<reference evidence="2 3" key="2">
    <citation type="submission" date="2023-10" db="EMBL/GenBank/DDBJ databases">
        <authorList>
            <person name="Han X.F."/>
        </authorList>
    </citation>
    <scope>NUCLEOTIDE SEQUENCE [LARGE SCALE GENOMIC DNA]</scope>
    <source>
        <strain evidence="2 3">KCTC 39840</strain>
    </source>
</reference>
<protein>
    <submittedName>
        <fullName evidence="2">Uncharacterized protein</fullName>
    </submittedName>
</protein>
<feature type="transmembrane region" description="Helical" evidence="1">
    <location>
        <begin position="21"/>
        <end position="41"/>
    </location>
</feature>
<accession>A0ABU4HUN8</accession>
<gene>
    <name evidence="2" type="ORF">R7226_22015</name>
</gene>
<feature type="transmembrane region" description="Helical" evidence="1">
    <location>
        <begin position="145"/>
        <end position="167"/>
    </location>
</feature>
<feature type="transmembrane region" description="Helical" evidence="1">
    <location>
        <begin position="198"/>
        <end position="217"/>
    </location>
</feature>
<proteinExistence type="predicted"/>
<feature type="transmembrane region" description="Helical" evidence="1">
    <location>
        <begin position="112"/>
        <end position="133"/>
    </location>
</feature>
<feature type="transmembrane region" description="Helical" evidence="1">
    <location>
        <begin position="87"/>
        <end position="106"/>
    </location>
</feature>
<feature type="transmembrane region" description="Helical" evidence="1">
    <location>
        <begin position="224"/>
        <end position="247"/>
    </location>
</feature>
<keyword evidence="1" id="KW-0472">Membrane</keyword>
<feature type="transmembrane region" description="Helical" evidence="1">
    <location>
        <begin position="259"/>
        <end position="277"/>
    </location>
</feature>
<name>A0ABU4HUN8_9ACTN</name>
<dbReference type="EMBL" id="JAWSTH010000072">
    <property type="protein sequence ID" value="MDW5597040.1"/>
    <property type="molecule type" value="Genomic_DNA"/>
</dbReference>
<feature type="transmembrane region" description="Helical" evidence="1">
    <location>
        <begin position="53"/>
        <end position="80"/>
    </location>
</feature>
<evidence type="ECO:0000313" key="3">
    <source>
        <dbReference type="Proteomes" id="UP001284601"/>
    </source>
</evidence>
<sequence>GPGGDDGAPIRRPAPFVRGHVLPGLAGGVAVGLAVALVPLARDVTPPDPLLAGALATVAIGLLPRLGWLVSAFVLLTWLAGPGGQPGTALVAGCGVAAIPLLLPFGGRGRAWSLPLVAPLLGAAMLAGAYPALAGQARTVWRRAALGALGFWLLALAEPIARTTLFYGRARGTQPLPRWDDSIGGAVDHALRPLLESGMLATALLWAAGAAILPWLVRGRNAALDLVAGVVWAAGLAAGAGAIGATLDGRVPQPDPRGAALGAAVAVLVAVAARLLVLTRARRRESAAWDDGQRPAAAAPRALP</sequence>
<dbReference type="Proteomes" id="UP001284601">
    <property type="component" value="Unassembled WGS sequence"/>
</dbReference>
<evidence type="ECO:0000256" key="1">
    <source>
        <dbReference type="SAM" id="Phobius"/>
    </source>
</evidence>
<reference evidence="3" key="1">
    <citation type="submission" date="2023-07" db="EMBL/GenBank/DDBJ databases">
        <title>Conexibacter stalactiti sp. nov., isolated from stalactites in a lava cave and emended description of the genus Conexibacter.</title>
        <authorList>
            <person name="Lee S.D."/>
        </authorList>
    </citation>
    <scope>NUCLEOTIDE SEQUENCE [LARGE SCALE GENOMIC DNA]</scope>
    <source>
        <strain evidence="3">KCTC 39840</strain>
    </source>
</reference>
<comment type="caution">
    <text evidence="2">The sequence shown here is derived from an EMBL/GenBank/DDBJ whole genome shotgun (WGS) entry which is preliminary data.</text>
</comment>
<evidence type="ECO:0000313" key="2">
    <source>
        <dbReference type="EMBL" id="MDW5597040.1"/>
    </source>
</evidence>
<keyword evidence="1" id="KW-1133">Transmembrane helix</keyword>
<keyword evidence="3" id="KW-1185">Reference proteome</keyword>
<keyword evidence="1" id="KW-0812">Transmembrane</keyword>
<feature type="non-terminal residue" evidence="2">
    <location>
        <position position="1"/>
    </location>
</feature>